<feature type="transmembrane region" description="Helical" evidence="1">
    <location>
        <begin position="30"/>
        <end position="50"/>
    </location>
</feature>
<sequence>MEIRKYINIAGVVAIIFYLATFVVPYNGQVYRFSVILLFIYLFVIIIVEIRNHDFNAK</sequence>
<dbReference type="RefSeq" id="WP_268402469.1">
    <property type="nucleotide sequence ID" value="NZ_CP114063.1"/>
</dbReference>
<keyword evidence="1" id="KW-1133">Transmembrane helix</keyword>
<feature type="transmembrane region" description="Helical" evidence="1">
    <location>
        <begin position="7"/>
        <end position="24"/>
    </location>
</feature>
<dbReference type="Proteomes" id="UP001164714">
    <property type="component" value="Chromosome"/>
</dbReference>
<evidence type="ECO:0000313" key="3">
    <source>
        <dbReference type="Proteomes" id="UP001164714"/>
    </source>
</evidence>
<name>A0AA47J0Y4_9LACT</name>
<protein>
    <submittedName>
        <fullName evidence="2">Uncharacterized protein</fullName>
    </submittedName>
</protein>
<evidence type="ECO:0000313" key="2">
    <source>
        <dbReference type="EMBL" id="WAT23917.1"/>
    </source>
</evidence>
<organism evidence="2 3">
    <name type="scientific">Aerococcus urinaeequi</name>
    <dbReference type="NCBI Taxonomy" id="51665"/>
    <lineage>
        <taxon>Bacteria</taxon>
        <taxon>Bacillati</taxon>
        <taxon>Bacillota</taxon>
        <taxon>Bacilli</taxon>
        <taxon>Lactobacillales</taxon>
        <taxon>Aerococcaceae</taxon>
        <taxon>Aerococcus</taxon>
    </lineage>
</organism>
<keyword evidence="1" id="KW-0812">Transmembrane</keyword>
<evidence type="ECO:0000256" key="1">
    <source>
        <dbReference type="SAM" id="Phobius"/>
    </source>
</evidence>
<reference evidence="2" key="1">
    <citation type="submission" date="2022-12" db="EMBL/GenBank/DDBJ databases">
        <title>Whole genome sequence analysis of a duck derived balloon bacteium Aerococcus urinaeequi henan2020.</title>
        <authorList>
            <person name="Zhang H."/>
            <person name="Qiao H.X."/>
            <person name="Bian C.Z."/>
            <person name="Shu J.C."/>
        </authorList>
    </citation>
    <scope>NUCLEOTIDE SEQUENCE</scope>
    <source>
        <strain evidence="2">2020-HN-1</strain>
    </source>
</reference>
<gene>
    <name evidence="2" type="ORF">OZ415_06540</name>
</gene>
<dbReference type="AlphaFoldDB" id="A0AA47J0Y4"/>
<keyword evidence="1" id="KW-0472">Membrane</keyword>
<proteinExistence type="predicted"/>
<dbReference type="EMBL" id="CP114063">
    <property type="protein sequence ID" value="WAT23917.1"/>
    <property type="molecule type" value="Genomic_DNA"/>
</dbReference>
<accession>A0AA47J0Y4</accession>